<proteinExistence type="predicted"/>
<reference evidence="1 2" key="1">
    <citation type="submission" date="2018-06" db="EMBL/GenBank/DDBJ databases">
        <authorList>
            <consortium name="Pathogen Informatics"/>
            <person name="Doyle S."/>
        </authorList>
    </citation>
    <scope>NUCLEOTIDE SEQUENCE [LARGE SCALE GENOMIC DNA]</scope>
    <source>
        <strain evidence="1 2">NCTC11661</strain>
    </source>
</reference>
<evidence type="ECO:0008006" key="3">
    <source>
        <dbReference type="Google" id="ProtNLM"/>
    </source>
</evidence>
<dbReference type="Proteomes" id="UP000255515">
    <property type="component" value="Unassembled WGS sequence"/>
</dbReference>
<name>A0A376BZI0_9FLAO</name>
<evidence type="ECO:0000313" key="1">
    <source>
        <dbReference type="EMBL" id="SSZ46957.1"/>
    </source>
</evidence>
<dbReference type="RefSeq" id="WP_002686627.1">
    <property type="nucleotide sequence ID" value="NZ_UFTJ01000001.1"/>
</dbReference>
<gene>
    <name evidence="1" type="ORF">NCTC11661_00619</name>
</gene>
<sequence>MSTLNKQIWTDQIQKNFYPAVSFLSYAKDFSQFVDYDIINMAETGFDPKVLINNKTYPIAIKEREDTPLSFELDLFETENTLVRNPEAIELSYDKMDSVIYGHKMALQTRTATKAAHAFAPDGDSEFTPVIATTGENNGDGHKRLKVEDILKLKRRFDVLDIPADKRFLVLDPRHTEDLILTDLKSFKDITDFVDGKPKRFAGFNILEFTKNPTYNATTLQKEKFGKAKAGTDTFCSFAFSGDEVMKADGSFKMYERMNDPELRGTVIGFDKRFIALPIRNKGIGAIVSAKL</sequence>
<organism evidence="1 2">
    <name type="scientific">Bergeyella zoohelcum</name>
    <dbReference type="NCBI Taxonomy" id="1015"/>
    <lineage>
        <taxon>Bacteria</taxon>
        <taxon>Pseudomonadati</taxon>
        <taxon>Bacteroidota</taxon>
        <taxon>Flavobacteriia</taxon>
        <taxon>Flavobacteriales</taxon>
        <taxon>Weeksellaceae</taxon>
        <taxon>Bergeyella</taxon>
    </lineage>
</organism>
<dbReference type="EMBL" id="UFTJ01000001">
    <property type="protein sequence ID" value="SSZ46957.1"/>
    <property type="molecule type" value="Genomic_DNA"/>
</dbReference>
<accession>A0A376BZI0</accession>
<evidence type="ECO:0000313" key="2">
    <source>
        <dbReference type="Proteomes" id="UP000255515"/>
    </source>
</evidence>
<protein>
    <recommendedName>
        <fullName evidence="3">Phage major capsid protein E</fullName>
    </recommendedName>
</protein>
<dbReference type="AlphaFoldDB" id="A0A376BZI0"/>